<name>A0A8R7R7K9_TRIUA</name>
<dbReference type="PANTHER" id="PTHR34835:SF62">
    <property type="entry name" value="AMINOTRANSFERASE-LIKE PLANT MOBILE DOMAIN-CONTAINING PROTEIN"/>
    <property type="match status" value="1"/>
</dbReference>
<keyword evidence="2" id="KW-1185">Reference proteome</keyword>
<protein>
    <submittedName>
        <fullName evidence="1">Uncharacterized protein</fullName>
    </submittedName>
</protein>
<dbReference type="PANTHER" id="PTHR34835">
    <property type="entry name" value="OS07G0283600 PROTEIN-RELATED"/>
    <property type="match status" value="1"/>
</dbReference>
<reference evidence="2" key="1">
    <citation type="journal article" date="2013" name="Nature">
        <title>Draft genome of the wheat A-genome progenitor Triticum urartu.</title>
        <authorList>
            <person name="Ling H.Q."/>
            <person name="Zhao S."/>
            <person name="Liu D."/>
            <person name="Wang J."/>
            <person name="Sun H."/>
            <person name="Zhang C."/>
            <person name="Fan H."/>
            <person name="Li D."/>
            <person name="Dong L."/>
            <person name="Tao Y."/>
            <person name="Gao C."/>
            <person name="Wu H."/>
            <person name="Li Y."/>
            <person name="Cui Y."/>
            <person name="Guo X."/>
            <person name="Zheng S."/>
            <person name="Wang B."/>
            <person name="Yu K."/>
            <person name="Liang Q."/>
            <person name="Yang W."/>
            <person name="Lou X."/>
            <person name="Chen J."/>
            <person name="Feng M."/>
            <person name="Jian J."/>
            <person name="Zhang X."/>
            <person name="Luo G."/>
            <person name="Jiang Y."/>
            <person name="Liu J."/>
            <person name="Wang Z."/>
            <person name="Sha Y."/>
            <person name="Zhang B."/>
            <person name="Wu H."/>
            <person name="Tang D."/>
            <person name="Shen Q."/>
            <person name="Xue P."/>
            <person name="Zou S."/>
            <person name="Wang X."/>
            <person name="Liu X."/>
            <person name="Wang F."/>
            <person name="Yang Y."/>
            <person name="An X."/>
            <person name="Dong Z."/>
            <person name="Zhang K."/>
            <person name="Zhang X."/>
            <person name="Luo M.C."/>
            <person name="Dvorak J."/>
            <person name="Tong Y."/>
            <person name="Wang J."/>
            <person name="Yang H."/>
            <person name="Li Z."/>
            <person name="Wang D."/>
            <person name="Zhang A."/>
            <person name="Wang J."/>
        </authorList>
    </citation>
    <scope>NUCLEOTIDE SEQUENCE</scope>
    <source>
        <strain evidence="2">cv. G1812</strain>
    </source>
</reference>
<dbReference type="Gramene" id="TuG1812G0700004057.01.T02">
    <property type="protein sequence ID" value="TuG1812G0700004057.01.T02.cds409521"/>
    <property type="gene ID" value="TuG1812G0700004057.01"/>
</dbReference>
<dbReference type="Proteomes" id="UP000015106">
    <property type="component" value="Chromosome 7"/>
</dbReference>
<evidence type="ECO:0000313" key="1">
    <source>
        <dbReference type="EnsemblPlants" id="TuG1812G0700004057.01.T02.cds409521"/>
    </source>
</evidence>
<reference evidence="1" key="2">
    <citation type="submission" date="2018-03" db="EMBL/GenBank/DDBJ databases">
        <title>The Triticum urartu genome reveals the dynamic nature of wheat genome evolution.</title>
        <authorList>
            <person name="Ling H."/>
            <person name="Ma B."/>
            <person name="Shi X."/>
            <person name="Liu H."/>
            <person name="Dong L."/>
            <person name="Sun H."/>
            <person name="Cao Y."/>
            <person name="Gao Q."/>
            <person name="Zheng S."/>
            <person name="Li Y."/>
            <person name="Yu Y."/>
            <person name="Du H."/>
            <person name="Qi M."/>
            <person name="Li Y."/>
            <person name="Yu H."/>
            <person name="Cui Y."/>
            <person name="Wang N."/>
            <person name="Chen C."/>
            <person name="Wu H."/>
            <person name="Zhao Y."/>
            <person name="Zhang J."/>
            <person name="Li Y."/>
            <person name="Zhou W."/>
            <person name="Zhang B."/>
            <person name="Hu W."/>
            <person name="Eijk M."/>
            <person name="Tang J."/>
            <person name="Witsenboer H."/>
            <person name="Zhao S."/>
            <person name="Li Z."/>
            <person name="Zhang A."/>
            <person name="Wang D."/>
            <person name="Liang C."/>
        </authorList>
    </citation>
    <scope>NUCLEOTIDE SEQUENCE [LARGE SCALE GENOMIC DNA]</scope>
    <source>
        <strain evidence="1">cv. G1812</strain>
    </source>
</reference>
<accession>A0A8R7R7K9</accession>
<organism evidence="1 2">
    <name type="scientific">Triticum urartu</name>
    <name type="common">Red wild einkorn</name>
    <name type="synonym">Crithodium urartu</name>
    <dbReference type="NCBI Taxonomy" id="4572"/>
    <lineage>
        <taxon>Eukaryota</taxon>
        <taxon>Viridiplantae</taxon>
        <taxon>Streptophyta</taxon>
        <taxon>Embryophyta</taxon>
        <taxon>Tracheophyta</taxon>
        <taxon>Spermatophyta</taxon>
        <taxon>Magnoliopsida</taxon>
        <taxon>Liliopsida</taxon>
        <taxon>Poales</taxon>
        <taxon>Poaceae</taxon>
        <taxon>BOP clade</taxon>
        <taxon>Pooideae</taxon>
        <taxon>Triticodae</taxon>
        <taxon>Triticeae</taxon>
        <taxon>Triticinae</taxon>
        <taxon>Triticum</taxon>
    </lineage>
</organism>
<dbReference type="AlphaFoldDB" id="A0A8R7R7K9"/>
<proteinExistence type="predicted"/>
<dbReference type="EnsemblPlants" id="TuG1812G0700004057.01.T02">
    <property type="protein sequence ID" value="TuG1812G0700004057.01.T02.cds409521"/>
    <property type="gene ID" value="TuG1812G0700004057.01"/>
</dbReference>
<reference evidence="1" key="3">
    <citation type="submission" date="2022-06" db="UniProtKB">
        <authorList>
            <consortium name="EnsemblPlants"/>
        </authorList>
    </citation>
    <scope>IDENTIFICATION</scope>
</reference>
<sequence length="146" mass="16748">MLKLPDIQKLNLRCSAWIMSKVSVSRRELRLSESNVLKFYAEDVFKVFGIPCENRSVKGRDANINPEAIHFIKSTLEMNKTGVHSLHVAEQFLMHDSNENFSKLEKDCFQIAFVIFVMGHVLAPTTKHNYSTIDFWGAIANTEMIQ</sequence>
<evidence type="ECO:0000313" key="2">
    <source>
        <dbReference type="Proteomes" id="UP000015106"/>
    </source>
</evidence>